<dbReference type="InterPro" id="IPR018490">
    <property type="entry name" value="cNMP-bd_dom_sf"/>
</dbReference>
<dbReference type="InterPro" id="IPR000595">
    <property type="entry name" value="cNMP-bd_dom"/>
</dbReference>
<organism evidence="3 4">
    <name type="scientific">Araneus ventricosus</name>
    <name type="common">Orbweaver spider</name>
    <name type="synonym">Epeira ventricosa</name>
    <dbReference type="NCBI Taxonomy" id="182803"/>
    <lineage>
        <taxon>Eukaryota</taxon>
        <taxon>Metazoa</taxon>
        <taxon>Ecdysozoa</taxon>
        <taxon>Arthropoda</taxon>
        <taxon>Chelicerata</taxon>
        <taxon>Arachnida</taxon>
        <taxon>Araneae</taxon>
        <taxon>Araneomorphae</taxon>
        <taxon>Entelegynae</taxon>
        <taxon>Araneoidea</taxon>
        <taxon>Araneidae</taxon>
        <taxon>Araneus</taxon>
    </lineage>
</organism>
<dbReference type="CDD" id="cd00038">
    <property type="entry name" value="CAP_ED"/>
    <property type="match status" value="1"/>
</dbReference>
<dbReference type="PANTHER" id="PTHR23011">
    <property type="entry name" value="CYCLIC NUCLEOTIDE-BINDING DOMAIN CONTAINING PROTEIN"/>
    <property type="match status" value="1"/>
</dbReference>
<dbReference type="SMART" id="SM00100">
    <property type="entry name" value="cNMP"/>
    <property type="match status" value="1"/>
</dbReference>
<dbReference type="EMBL" id="BGPR01086213">
    <property type="protein sequence ID" value="GBM02559.1"/>
    <property type="molecule type" value="Genomic_DNA"/>
</dbReference>
<keyword evidence="4" id="KW-1185">Reference proteome</keyword>
<protein>
    <recommendedName>
        <fullName evidence="1">Cyclic nucleotide-binding domain-containing protein</fullName>
    </recommendedName>
</protein>
<dbReference type="Proteomes" id="UP000499080">
    <property type="component" value="Unassembled WGS sequence"/>
</dbReference>
<evidence type="ECO:0000313" key="3">
    <source>
        <dbReference type="EMBL" id="GBM02564.1"/>
    </source>
</evidence>
<name>A0A4Y2CF35_ARAVE</name>
<dbReference type="EMBL" id="BGPR01086214">
    <property type="protein sequence ID" value="GBM02564.1"/>
    <property type="molecule type" value="Genomic_DNA"/>
</dbReference>
<gene>
    <name evidence="3" type="ORF">AVEN_112273_1</name>
    <name evidence="2" type="ORF">AVEN_85301_1</name>
</gene>
<evidence type="ECO:0000259" key="1">
    <source>
        <dbReference type="PROSITE" id="PS50042"/>
    </source>
</evidence>
<dbReference type="OrthoDB" id="166212at2759"/>
<comment type="caution">
    <text evidence="3">The sequence shown here is derived from an EMBL/GenBank/DDBJ whole genome shotgun (WGS) entry which is preliminary data.</text>
</comment>
<evidence type="ECO:0000313" key="4">
    <source>
        <dbReference type="Proteomes" id="UP000499080"/>
    </source>
</evidence>
<dbReference type="Gene3D" id="2.60.120.10">
    <property type="entry name" value="Jelly Rolls"/>
    <property type="match status" value="1"/>
</dbReference>
<dbReference type="PANTHER" id="PTHR23011:SF28">
    <property type="entry name" value="CYCLIC NUCLEOTIDE-BINDING DOMAIN CONTAINING PROTEIN"/>
    <property type="match status" value="1"/>
</dbReference>
<dbReference type="InterPro" id="IPR014710">
    <property type="entry name" value="RmlC-like_jellyroll"/>
</dbReference>
<dbReference type="SUPFAM" id="SSF51206">
    <property type="entry name" value="cAMP-binding domain-like"/>
    <property type="match status" value="1"/>
</dbReference>
<sequence length="388" mass="44851">MAEKLPEDVIPASSFNVSDELFCGISLQLRGMLTQESKHLLTLTHEKRDSNAIFKAIAELKDIDFFQKFSTDTKFKLVEKMVFVVHEADEFLFRQGDPPESVYLILSGVVSLRYNVRESSNANSRTRWPEKVLRRGDVFGEIDLLLNRPSSVDAYAVGYSELLKIEKEDFGLIGSYLEEDIARLRSYLRGCEPLVGFNWSQEEWEVLEIFSELRSYLEEVEIYNGDQGSKVRWSYFVVSGECRLCRDFTYSASEASFGSKLSTNIKYLEDSNSKFLKKNVEFETCKQGFFFGVGENFGKNKVLTTPAMECLLVFRLVLVFKDKELLLQMARDLENSLPSDEVISRYFIDYNKASQDVEELIKDILKDKPWRLLSSENSKQEPRFIKYV</sequence>
<dbReference type="AlphaFoldDB" id="A0A4Y2CF35"/>
<evidence type="ECO:0000313" key="2">
    <source>
        <dbReference type="EMBL" id="GBM02559.1"/>
    </source>
</evidence>
<dbReference type="PROSITE" id="PS50042">
    <property type="entry name" value="CNMP_BINDING_3"/>
    <property type="match status" value="1"/>
</dbReference>
<proteinExistence type="predicted"/>
<feature type="domain" description="Cyclic nucleotide-binding" evidence="1">
    <location>
        <begin position="65"/>
        <end position="170"/>
    </location>
</feature>
<reference evidence="3 4" key="1">
    <citation type="journal article" date="2019" name="Sci. Rep.">
        <title>Orb-weaving spider Araneus ventricosus genome elucidates the spidroin gene catalogue.</title>
        <authorList>
            <person name="Kono N."/>
            <person name="Nakamura H."/>
            <person name="Ohtoshi R."/>
            <person name="Moran D.A.P."/>
            <person name="Shinohara A."/>
            <person name="Yoshida Y."/>
            <person name="Fujiwara M."/>
            <person name="Mori M."/>
            <person name="Tomita M."/>
            <person name="Arakawa K."/>
        </authorList>
    </citation>
    <scope>NUCLEOTIDE SEQUENCE [LARGE SCALE GENOMIC DNA]</scope>
</reference>
<accession>A0A4Y2CF35</accession>
<dbReference type="Pfam" id="PF00027">
    <property type="entry name" value="cNMP_binding"/>
    <property type="match status" value="1"/>
</dbReference>